<keyword evidence="2" id="KW-0677">Repeat</keyword>
<evidence type="ECO:0000256" key="1">
    <source>
        <dbReference type="ARBA" id="ARBA00022441"/>
    </source>
</evidence>
<evidence type="ECO:0000313" key="4">
    <source>
        <dbReference type="Proteomes" id="UP000007819"/>
    </source>
</evidence>
<keyword evidence="1" id="KW-0880">Kelch repeat</keyword>
<organism evidence="3 4">
    <name type="scientific">Acyrthosiphon pisum</name>
    <name type="common">Pea aphid</name>
    <dbReference type="NCBI Taxonomy" id="7029"/>
    <lineage>
        <taxon>Eukaryota</taxon>
        <taxon>Metazoa</taxon>
        <taxon>Ecdysozoa</taxon>
        <taxon>Arthropoda</taxon>
        <taxon>Hexapoda</taxon>
        <taxon>Insecta</taxon>
        <taxon>Pterygota</taxon>
        <taxon>Neoptera</taxon>
        <taxon>Paraneoptera</taxon>
        <taxon>Hemiptera</taxon>
        <taxon>Sternorrhyncha</taxon>
        <taxon>Aphidomorpha</taxon>
        <taxon>Aphidoidea</taxon>
        <taxon>Aphididae</taxon>
        <taxon>Macrosiphini</taxon>
        <taxon>Acyrthosiphon</taxon>
    </lineage>
</organism>
<evidence type="ECO:0000313" key="3">
    <source>
        <dbReference type="EnsemblMetazoa" id="XP_008181140.1"/>
    </source>
</evidence>
<dbReference type="Gene3D" id="2.120.10.80">
    <property type="entry name" value="Kelch-type beta propeller"/>
    <property type="match status" value="2"/>
</dbReference>
<dbReference type="Pfam" id="PF01344">
    <property type="entry name" value="Kelch_1"/>
    <property type="match status" value="4"/>
</dbReference>
<dbReference type="SUPFAM" id="SSF50965">
    <property type="entry name" value="Galactose oxidase, central domain"/>
    <property type="match status" value="1"/>
</dbReference>
<dbReference type="PANTHER" id="PTHR46344">
    <property type="entry name" value="OS02G0202900 PROTEIN"/>
    <property type="match status" value="1"/>
</dbReference>
<dbReference type="InterPro" id="IPR015915">
    <property type="entry name" value="Kelch-typ_b-propeller"/>
</dbReference>
<name>A0A8R2B4B1_ACYPI</name>
<keyword evidence="4" id="KW-1185">Reference proteome</keyword>
<dbReference type="AlphaFoldDB" id="A0A8R2B4B1"/>
<accession>A0A8R2B4B1</accession>
<dbReference type="OrthoDB" id="45365at2759"/>
<dbReference type="RefSeq" id="XP_008181140.1">
    <property type="nucleotide sequence ID" value="XM_008182918.1"/>
</dbReference>
<proteinExistence type="predicted"/>
<dbReference type="SMART" id="SM00612">
    <property type="entry name" value="Kelch"/>
    <property type="match status" value="4"/>
</dbReference>
<evidence type="ECO:0000256" key="2">
    <source>
        <dbReference type="ARBA" id="ARBA00022737"/>
    </source>
</evidence>
<dbReference type="EnsemblMetazoa" id="XM_008182918.1">
    <property type="protein sequence ID" value="XP_008181140.1"/>
    <property type="gene ID" value="LOC100572987"/>
</dbReference>
<protein>
    <submittedName>
        <fullName evidence="3">Uncharacterized protein</fullName>
    </submittedName>
</protein>
<dbReference type="KEGG" id="api:100572987"/>
<sequence length="278" mass="30841">MCNKWYDPIIDKWNFGPKMNTIRHRVCAALVTDNLVFAVGGLDDDATEPLSSVDVLDLSLESLCWKQSVEMLVERHCLGVGVIDNYLYAVGGYNNSNLALDNAEVFDNNTQEWRIISSMSTARSDLGVGVLNNLLYADLFATPQFNFLVLIHGHQSQKCLKCQKCREGVGVGVLDGLLYAVGGKDGSKTLSSVEAYRPSTGVWSTIVDMHKPRKRAGVVVLNGLLYVIGRIDDTFFVRSTEFYSPETKTWTIVEASQDFLHSSASVVAINSLRHFNTY</sequence>
<dbReference type="PANTHER" id="PTHR46344:SF27">
    <property type="entry name" value="KELCH REPEAT SUPERFAMILY PROTEIN"/>
    <property type="match status" value="1"/>
</dbReference>
<dbReference type="Proteomes" id="UP000007819">
    <property type="component" value="Unassembled WGS sequence"/>
</dbReference>
<reference evidence="4" key="1">
    <citation type="submission" date="2010-06" db="EMBL/GenBank/DDBJ databases">
        <authorList>
            <person name="Jiang H."/>
            <person name="Abraham K."/>
            <person name="Ali S."/>
            <person name="Alsbrooks S.L."/>
            <person name="Anim B.N."/>
            <person name="Anosike U.S."/>
            <person name="Attaway T."/>
            <person name="Bandaranaike D.P."/>
            <person name="Battles P.K."/>
            <person name="Bell S.N."/>
            <person name="Bell A.V."/>
            <person name="Beltran B."/>
            <person name="Bickham C."/>
            <person name="Bustamante Y."/>
            <person name="Caleb T."/>
            <person name="Canada A."/>
            <person name="Cardenas V."/>
            <person name="Carter K."/>
            <person name="Chacko J."/>
            <person name="Chandrabose M.N."/>
            <person name="Chavez D."/>
            <person name="Chavez A."/>
            <person name="Chen L."/>
            <person name="Chu H.-S."/>
            <person name="Claassen K.J."/>
            <person name="Cockrell R."/>
            <person name="Collins M."/>
            <person name="Cooper J.A."/>
            <person name="Cree A."/>
            <person name="Curry S.M."/>
            <person name="Da Y."/>
            <person name="Dao M.D."/>
            <person name="Das B."/>
            <person name="Davila M.-L."/>
            <person name="Davy-Carroll L."/>
            <person name="Denson S."/>
            <person name="Dinh H."/>
            <person name="Ebong V.E."/>
            <person name="Edwards J.R."/>
            <person name="Egan A."/>
            <person name="El-Daye J."/>
            <person name="Escobedo L."/>
            <person name="Fernandez S."/>
            <person name="Fernando P.R."/>
            <person name="Flagg N."/>
            <person name="Forbes L.D."/>
            <person name="Fowler R.G."/>
            <person name="Fu Q."/>
            <person name="Gabisi R.A."/>
            <person name="Ganer J."/>
            <person name="Garbino Pronczuk A."/>
            <person name="Garcia R.M."/>
            <person name="Garner T."/>
            <person name="Garrett T.E."/>
            <person name="Gonzalez D.A."/>
            <person name="Hamid H."/>
            <person name="Hawkins E.S."/>
            <person name="Hirani K."/>
            <person name="Hogues M.E."/>
            <person name="Hollins B."/>
            <person name="Hsiao C.-H."/>
            <person name="Jabil R."/>
            <person name="James M.L."/>
            <person name="Jhangiani S.N."/>
            <person name="Johnson B."/>
            <person name="Johnson Q."/>
            <person name="Joshi V."/>
            <person name="Kalu J.B."/>
            <person name="Kam C."/>
            <person name="Kashfia A."/>
            <person name="Keebler J."/>
            <person name="Kisamo H."/>
            <person name="Kovar C.L."/>
            <person name="Lago L.A."/>
            <person name="Lai C.-Y."/>
            <person name="Laidlaw J."/>
            <person name="Lara F."/>
            <person name="Le T.-K."/>
            <person name="Lee S.L."/>
            <person name="Legall F.H."/>
            <person name="Lemon S.J."/>
            <person name="Lewis L.R."/>
            <person name="Li B."/>
            <person name="Liu Y."/>
            <person name="Liu Y.-S."/>
            <person name="Lopez J."/>
            <person name="Lozado R.J."/>
            <person name="Lu J."/>
            <person name="Madu R.C."/>
            <person name="Maheshwari M."/>
            <person name="Maheshwari R."/>
            <person name="Malloy K."/>
            <person name="Martinez E."/>
            <person name="Mathew T."/>
            <person name="Mercado I.C."/>
            <person name="Mercado C."/>
            <person name="Meyer B."/>
            <person name="Montgomery K."/>
            <person name="Morgan M.B."/>
            <person name="Munidasa M."/>
            <person name="Nazareth L.V."/>
            <person name="Nelson J."/>
            <person name="Ng B.M."/>
            <person name="Nguyen N.B."/>
            <person name="Nguyen P.Q."/>
            <person name="Nguyen T."/>
            <person name="Obregon M."/>
            <person name="Okwuonu G.O."/>
            <person name="Onwere C.G."/>
            <person name="Orozco G."/>
            <person name="Parra A."/>
            <person name="Patel S."/>
            <person name="Patil S."/>
            <person name="Perez A."/>
            <person name="Perez Y."/>
            <person name="Pham C."/>
            <person name="Primus E.L."/>
            <person name="Pu L.-L."/>
            <person name="Puazo M."/>
            <person name="Qin X."/>
            <person name="Quiroz J.B."/>
            <person name="Reese J."/>
            <person name="Richards S."/>
            <person name="Rives C.M."/>
            <person name="Robberts R."/>
            <person name="Ruiz S.J."/>
            <person name="Ruiz M.J."/>
            <person name="Santibanez J."/>
            <person name="Schneider B.W."/>
            <person name="Sisson I."/>
            <person name="Smith M."/>
            <person name="Sodergren E."/>
            <person name="Song X.-Z."/>
            <person name="Song B.B."/>
            <person name="Summersgill H."/>
            <person name="Thelus R."/>
            <person name="Thornton R.D."/>
            <person name="Trejos Z.Y."/>
            <person name="Usmani K."/>
            <person name="Vattathil S."/>
            <person name="Villasana D."/>
            <person name="Walker D.L."/>
            <person name="Wang S."/>
            <person name="Wang K."/>
            <person name="White C.S."/>
            <person name="Williams A.C."/>
            <person name="Williamson J."/>
            <person name="Wilson K."/>
            <person name="Woghiren I.O."/>
            <person name="Woodworth J.R."/>
            <person name="Worley K.C."/>
            <person name="Wright R.A."/>
            <person name="Wu W."/>
            <person name="Young L."/>
            <person name="Zhang L."/>
            <person name="Zhang J."/>
            <person name="Zhu Y."/>
            <person name="Muzny D.M."/>
            <person name="Weinstock G."/>
            <person name="Gibbs R.A."/>
        </authorList>
    </citation>
    <scope>NUCLEOTIDE SEQUENCE [LARGE SCALE GENOMIC DNA]</scope>
    <source>
        <strain evidence="4">LSR1</strain>
    </source>
</reference>
<reference evidence="3" key="2">
    <citation type="submission" date="2022-06" db="UniProtKB">
        <authorList>
            <consortium name="EnsemblMetazoa"/>
        </authorList>
    </citation>
    <scope>IDENTIFICATION</scope>
</reference>
<dbReference type="GeneID" id="100572987"/>
<dbReference type="InterPro" id="IPR006652">
    <property type="entry name" value="Kelch_1"/>
</dbReference>
<dbReference type="InterPro" id="IPR011043">
    <property type="entry name" value="Gal_Oxase/kelch_b-propeller"/>
</dbReference>